<keyword evidence="12" id="KW-0808">Transferase</keyword>
<feature type="domain" description="Glycosyl transferase family 51" evidence="29">
    <location>
        <begin position="65"/>
        <end position="243"/>
    </location>
</feature>
<dbReference type="GO" id="GO:0030288">
    <property type="term" value="C:outer membrane-bounded periplasmic space"/>
    <property type="evidence" value="ECO:0007669"/>
    <property type="project" value="TreeGrafter"/>
</dbReference>
<sequence>MSAKKKRKKRKLNPTRFILFILIIFFLVSAGATAGLLFVSIKDLPAFNEKNLIPANATQIFDSNEQLVTQIGSENRTQVSLSQIPLHVQEAFLAAEDHLFYEHHGIRIEAIARAAINDALHMLGAERNFQGASTITQQLVKLSFLNPERTIKRKIQEAILSFKMESRYSKEEILSMYLNRIYFGEGAYGIQAAAQTYFGRDAGDLTIAQAALLAGIIKSPNNYSPYQNFDLGLSHRNQVLDDMYRYNFINEGEYQQAKAEELVLKQGGTNANKYPYPYFVDYITEQLVEKFGEEKVFKGGLKVYTTLDPQIQTYAENAMANQANFPSSQRDSSGVLQPQGAMVIIEPRTGEVKALVGGREHTHQRSLNRATMSPRQPGSAIKPILAYGPAIELKGMGPATVIDDAPVTYHSYGNYSPRNSGGGYRGLITLRTALTHSVNIVAVKLLMDHVQISNAVNFAARMNINIDPTGPAIALGGLKHGVTPMQLAGAYAAIANNGLYIDPVSILKVEDYDGTVLFEAERTPRRAMKETTAYLLTDMMKSVVQSGTGTGAQIGRPVAGKTGTTDDGKDIWFAGYTPDLVGVVWIGYDTPVKMPHSYGGTYPAQIWREVMRQAHQGIPSHDFTRPQGLTSATVDSKSGLLPGPNTPPEHMVTDLFASGTVPSKHDNVHVLTEVCATTGLLPNQYCPERITRVMLKLPYTSSPAVADYNLRVPTKICDVHGIDSVTNPEEEVNTDVNITIPGNDAENGVDNQGHPADRRSRNNNGLYMPNNTGTDL</sequence>
<comment type="pathway">
    <text evidence="3">Cell wall biogenesis; peptidoglycan biosynthesis.</text>
</comment>
<dbReference type="GO" id="GO:0005886">
    <property type="term" value="C:plasma membrane"/>
    <property type="evidence" value="ECO:0007669"/>
    <property type="project" value="UniProtKB-SubCell"/>
</dbReference>
<protein>
    <recommendedName>
        <fullName evidence="7">Penicillin-binding protein 1A</fullName>
        <ecNumber evidence="24">2.4.99.28</ecNumber>
        <ecNumber evidence="6">3.4.16.4</ecNumber>
    </recommendedName>
</protein>
<keyword evidence="18" id="KW-1133">Transmembrane helix</keyword>
<evidence type="ECO:0000313" key="31">
    <source>
        <dbReference type="Proteomes" id="UP000323166"/>
    </source>
</evidence>
<dbReference type="EC" id="2.4.99.28" evidence="24"/>
<evidence type="ECO:0000256" key="24">
    <source>
        <dbReference type="ARBA" id="ARBA00044770"/>
    </source>
</evidence>
<dbReference type="Pfam" id="PF00912">
    <property type="entry name" value="Transgly"/>
    <property type="match status" value="1"/>
</dbReference>
<name>A0A5S4ZPS6_9FIRM</name>
<evidence type="ECO:0000256" key="1">
    <source>
        <dbReference type="ARBA" id="ARBA00002624"/>
    </source>
</evidence>
<evidence type="ECO:0000256" key="19">
    <source>
        <dbReference type="ARBA" id="ARBA00023136"/>
    </source>
</evidence>
<dbReference type="InterPro" id="IPR036950">
    <property type="entry name" value="PBP_transglycosylase"/>
</dbReference>
<dbReference type="InterPro" id="IPR001264">
    <property type="entry name" value="Glyco_trans_51"/>
</dbReference>
<dbReference type="SUPFAM" id="SSF53955">
    <property type="entry name" value="Lysozyme-like"/>
    <property type="match status" value="1"/>
</dbReference>
<evidence type="ECO:0000313" key="30">
    <source>
        <dbReference type="EMBL" id="TYO94564.1"/>
    </source>
</evidence>
<dbReference type="InterPro" id="IPR012338">
    <property type="entry name" value="Beta-lactam/transpept-like"/>
</dbReference>
<evidence type="ECO:0000256" key="7">
    <source>
        <dbReference type="ARBA" id="ARBA00018638"/>
    </source>
</evidence>
<comment type="subcellular location">
    <subcellularLocation>
        <location evidence="2">Cell membrane</location>
        <topology evidence="2">Single-pass type II membrane protein</topology>
    </subcellularLocation>
</comment>
<feature type="region of interest" description="Disordered" evidence="27">
    <location>
        <begin position="358"/>
        <end position="377"/>
    </location>
</feature>
<keyword evidence="19" id="KW-0472">Membrane</keyword>
<keyword evidence="21" id="KW-0511">Multifunctional enzyme</keyword>
<dbReference type="GO" id="GO:0046677">
    <property type="term" value="P:response to antibiotic"/>
    <property type="evidence" value="ECO:0007669"/>
    <property type="project" value="UniProtKB-KW"/>
</dbReference>
<dbReference type="GO" id="GO:0008360">
    <property type="term" value="P:regulation of cell shape"/>
    <property type="evidence" value="ECO:0007669"/>
    <property type="project" value="UniProtKB-KW"/>
</dbReference>
<keyword evidence="8" id="KW-1003">Cell membrane</keyword>
<keyword evidence="31" id="KW-1185">Reference proteome</keyword>
<comment type="function">
    <text evidence="1">Cell wall formation. Synthesis of cross-linked peptidoglycan from the lipid intermediates. The enzyme has a penicillin-insensitive transglycosylase N-terminal domain (formation of linear glycan strands) and a penicillin-sensitive transpeptidase C-terminal domain (cross-linking of the peptide subunits).</text>
</comment>
<keyword evidence="17" id="KW-0573">Peptidoglycan synthesis</keyword>
<dbReference type="GO" id="GO:0008658">
    <property type="term" value="F:penicillin binding"/>
    <property type="evidence" value="ECO:0007669"/>
    <property type="project" value="InterPro"/>
</dbReference>
<evidence type="ECO:0000256" key="3">
    <source>
        <dbReference type="ARBA" id="ARBA00004752"/>
    </source>
</evidence>
<dbReference type="GO" id="GO:0009002">
    <property type="term" value="F:serine-type D-Ala-D-Ala carboxypeptidase activity"/>
    <property type="evidence" value="ECO:0007669"/>
    <property type="project" value="UniProtKB-EC"/>
</dbReference>
<evidence type="ECO:0000256" key="2">
    <source>
        <dbReference type="ARBA" id="ARBA00004401"/>
    </source>
</evidence>
<evidence type="ECO:0000256" key="10">
    <source>
        <dbReference type="ARBA" id="ARBA00022670"/>
    </source>
</evidence>
<dbReference type="Gene3D" id="1.10.3810.10">
    <property type="entry name" value="Biosynthetic peptidoglycan transglycosylase-like"/>
    <property type="match status" value="1"/>
</dbReference>
<feature type="domain" description="Penicillin-binding protein transpeptidase" evidence="28">
    <location>
        <begin position="340"/>
        <end position="611"/>
    </location>
</feature>
<evidence type="ECO:0000256" key="8">
    <source>
        <dbReference type="ARBA" id="ARBA00022475"/>
    </source>
</evidence>
<keyword evidence="16" id="KW-0735">Signal-anchor</keyword>
<feature type="region of interest" description="Disordered" evidence="27">
    <location>
        <begin position="739"/>
        <end position="776"/>
    </location>
</feature>
<evidence type="ECO:0000256" key="22">
    <source>
        <dbReference type="ARBA" id="ARBA00023316"/>
    </source>
</evidence>
<dbReference type="PANTHER" id="PTHR32282:SF11">
    <property type="entry name" value="PENICILLIN-BINDING PROTEIN 1B"/>
    <property type="match status" value="1"/>
</dbReference>
<evidence type="ECO:0000256" key="4">
    <source>
        <dbReference type="ARBA" id="ARBA00007090"/>
    </source>
</evidence>
<evidence type="ECO:0000256" key="23">
    <source>
        <dbReference type="ARBA" id="ARBA00034000"/>
    </source>
</evidence>
<dbReference type="EMBL" id="VNHM01000014">
    <property type="protein sequence ID" value="TYO94564.1"/>
    <property type="molecule type" value="Genomic_DNA"/>
</dbReference>
<evidence type="ECO:0000256" key="16">
    <source>
        <dbReference type="ARBA" id="ARBA00022968"/>
    </source>
</evidence>
<evidence type="ECO:0000256" key="25">
    <source>
        <dbReference type="ARBA" id="ARBA00049902"/>
    </source>
</evidence>
<comment type="similarity">
    <text evidence="5">In the N-terminal section; belongs to the glycosyltransferase 51 family.</text>
</comment>
<evidence type="ECO:0000256" key="26">
    <source>
        <dbReference type="ARBA" id="ARBA00060592"/>
    </source>
</evidence>
<dbReference type="AlphaFoldDB" id="A0A5S4ZPS6"/>
<evidence type="ECO:0000256" key="20">
    <source>
        <dbReference type="ARBA" id="ARBA00023251"/>
    </source>
</evidence>
<keyword evidence="11" id="KW-0328">Glycosyltransferase</keyword>
<dbReference type="PANTHER" id="PTHR32282">
    <property type="entry name" value="BINDING PROTEIN TRANSPEPTIDASE, PUTATIVE-RELATED"/>
    <property type="match status" value="1"/>
</dbReference>
<evidence type="ECO:0000256" key="12">
    <source>
        <dbReference type="ARBA" id="ARBA00022679"/>
    </source>
</evidence>
<dbReference type="SUPFAM" id="SSF56601">
    <property type="entry name" value="beta-lactamase/transpeptidase-like"/>
    <property type="match status" value="1"/>
</dbReference>
<dbReference type="FunFam" id="1.10.3810.10:FF:000001">
    <property type="entry name" value="Penicillin-binding protein 1A"/>
    <property type="match status" value="1"/>
</dbReference>
<gene>
    <name evidence="30" type="ORF">LX24_02401</name>
</gene>
<dbReference type="UniPathway" id="UPA00219"/>
<evidence type="ECO:0000256" key="14">
    <source>
        <dbReference type="ARBA" id="ARBA00022801"/>
    </source>
</evidence>
<accession>A0A5S4ZPS6</accession>
<evidence type="ECO:0000256" key="15">
    <source>
        <dbReference type="ARBA" id="ARBA00022960"/>
    </source>
</evidence>
<reference evidence="30 31" key="1">
    <citation type="submission" date="2019-07" db="EMBL/GenBank/DDBJ databases">
        <title>Genomic Encyclopedia of Type Strains, Phase I: the one thousand microbial genomes (KMG-I) project.</title>
        <authorList>
            <person name="Kyrpides N."/>
        </authorList>
    </citation>
    <scope>NUCLEOTIDE SEQUENCE [LARGE SCALE GENOMIC DNA]</scope>
    <source>
        <strain evidence="30 31">DSM 6562</strain>
    </source>
</reference>
<dbReference type="GO" id="GO:0009252">
    <property type="term" value="P:peptidoglycan biosynthetic process"/>
    <property type="evidence" value="ECO:0007669"/>
    <property type="project" value="UniProtKB-UniPathway"/>
</dbReference>
<keyword evidence="20" id="KW-0046">Antibiotic resistance</keyword>
<comment type="caution">
    <text evidence="30">The sequence shown here is derived from an EMBL/GenBank/DDBJ whole genome shotgun (WGS) entry which is preliminary data.</text>
</comment>
<comment type="pathway">
    <text evidence="26">Glycan biosynthesis.</text>
</comment>
<evidence type="ECO:0000256" key="11">
    <source>
        <dbReference type="ARBA" id="ARBA00022676"/>
    </source>
</evidence>
<comment type="catalytic activity">
    <reaction evidence="23">
        <text>Preferential cleavage: (Ac)2-L-Lys-D-Ala-|-D-Ala. Also transpeptidation of peptidyl-alanyl moieties that are N-acyl substituents of D-alanine.</text>
        <dbReference type="EC" id="3.4.16.4"/>
    </reaction>
</comment>
<evidence type="ECO:0000256" key="5">
    <source>
        <dbReference type="ARBA" id="ARBA00007739"/>
    </source>
</evidence>
<evidence type="ECO:0000256" key="6">
    <source>
        <dbReference type="ARBA" id="ARBA00012448"/>
    </source>
</evidence>
<proteinExistence type="inferred from homology"/>
<evidence type="ECO:0000256" key="18">
    <source>
        <dbReference type="ARBA" id="ARBA00022989"/>
    </source>
</evidence>
<keyword evidence="15" id="KW-0133">Cell shape</keyword>
<keyword evidence="10" id="KW-0645">Protease</keyword>
<keyword evidence="14" id="KW-0378">Hydrolase</keyword>
<dbReference type="InterPro" id="IPR050396">
    <property type="entry name" value="Glycosyltr_51/Transpeptidase"/>
</dbReference>
<organism evidence="30 31">
    <name type="scientific">Desulfallas thermosapovorans DSM 6562</name>
    <dbReference type="NCBI Taxonomy" id="1121431"/>
    <lineage>
        <taxon>Bacteria</taxon>
        <taxon>Bacillati</taxon>
        <taxon>Bacillota</taxon>
        <taxon>Clostridia</taxon>
        <taxon>Eubacteriales</taxon>
        <taxon>Desulfallaceae</taxon>
        <taxon>Desulfallas</taxon>
    </lineage>
</organism>
<evidence type="ECO:0000256" key="17">
    <source>
        <dbReference type="ARBA" id="ARBA00022984"/>
    </source>
</evidence>
<evidence type="ECO:0000259" key="28">
    <source>
        <dbReference type="Pfam" id="PF00905"/>
    </source>
</evidence>
<dbReference type="InterPro" id="IPR023346">
    <property type="entry name" value="Lysozyme-like_dom_sf"/>
</dbReference>
<dbReference type="GO" id="GO:0006508">
    <property type="term" value="P:proteolysis"/>
    <property type="evidence" value="ECO:0007669"/>
    <property type="project" value="UniProtKB-KW"/>
</dbReference>
<evidence type="ECO:0000256" key="9">
    <source>
        <dbReference type="ARBA" id="ARBA00022645"/>
    </source>
</evidence>
<dbReference type="Proteomes" id="UP000323166">
    <property type="component" value="Unassembled WGS sequence"/>
</dbReference>
<dbReference type="RefSeq" id="WP_166512358.1">
    <property type="nucleotide sequence ID" value="NZ_VNHM01000014.1"/>
</dbReference>
<comment type="similarity">
    <text evidence="4">In the C-terminal section; belongs to the transpeptidase family.</text>
</comment>
<dbReference type="Pfam" id="PF00905">
    <property type="entry name" value="Transpeptidase"/>
    <property type="match status" value="1"/>
</dbReference>
<feature type="compositionally biased region" description="Polar residues" evidence="27">
    <location>
        <begin position="762"/>
        <end position="776"/>
    </location>
</feature>
<dbReference type="Gene3D" id="3.40.710.10">
    <property type="entry name" value="DD-peptidase/beta-lactamase superfamily"/>
    <property type="match status" value="1"/>
</dbReference>
<dbReference type="GO" id="GO:0071555">
    <property type="term" value="P:cell wall organization"/>
    <property type="evidence" value="ECO:0007669"/>
    <property type="project" value="UniProtKB-KW"/>
</dbReference>
<comment type="catalytic activity">
    <reaction evidence="25">
        <text>[GlcNAc-(1-&gt;4)-Mur2Ac(oyl-L-Ala-gamma-D-Glu-L-Lys-D-Ala-D-Ala)](n)-di-trans,octa-cis-undecaprenyl diphosphate + beta-D-GlcNAc-(1-&gt;4)-Mur2Ac(oyl-L-Ala-gamma-D-Glu-L-Lys-D-Ala-D-Ala)-di-trans,octa-cis-undecaprenyl diphosphate = [GlcNAc-(1-&gt;4)-Mur2Ac(oyl-L-Ala-gamma-D-Glu-L-Lys-D-Ala-D-Ala)](n+1)-di-trans,octa-cis-undecaprenyl diphosphate + di-trans,octa-cis-undecaprenyl diphosphate + H(+)</text>
        <dbReference type="Rhea" id="RHEA:23708"/>
        <dbReference type="Rhea" id="RHEA-COMP:9602"/>
        <dbReference type="Rhea" id="RHEA-COMP:9603"/>
        <dbReference type="ChEBI" id="CHEBI:15378"/>
        <dbReference type="ChEBI" id="CHEBI:58405"/>
        <dbReference type="ChEBI" id="CHEBI:60033"/>
        <dbReference type="ChEBI" id="CHEBI:78435"/>
        <dbReference type="EC" id="2.4.99.28"/>
    </reaction>
</comment>
<evidence type="ECO:0000256" key="21">
    <source>
        <dbReference type="ARBA" id="ARBA00023268"/>
    </source>
</evidence>
<evidence type="ECO:0000259" key="29">
    <source>
        <dbReference type="Pfam" id="PF00912"/>
    </source>
</evidence>
<feature type="compositionally biased region" description="Polar residues" evidence="27">
    <location>
        <begin position="365"/>
        <end position="376"/>
    </location>
</feature>
<dbReference type="GO" id="GO:0008955">
    <property type="term" value="F:peptidoglycan glycosyltransferase activity"/>
    <property type="evidence" value="ECO:0007669"/>
    <property type="project" value="UniProtKB-EC"/>
</dbReference>
<keyword evidence="9" id="KW-0121">Carboxypeptidase</keyword>
<keyword evidence="22" id="KW-0961">Cell wall biogenesis/degradation</keyword>
<dbReference type="InterPro" id="IPR001460">
    <property type="entry name" value="PCN-bd_Tpept"/>
</dbReference>
<keyword evidence="13" id="KW-0812">Transmembrane</keyword>
<evidence type="ECO:0000256" key="13">
    <source>
        <dbReference type="ARBA" id="ARBA00022692"/>
    </source>
</evidence>
<dbReference type="NCBIfam" id="TIGR02074">
    <property type="entry name" value="PBP_1a_fam"/>
    <property type="match status" value="1"/>
</dbReference>
<dbReference type="EC" id="3.4.16.4" evidence="6"/>
<evidence type="ECO:0000256" key="27">
    <source>
        <dbReference type="SAM" id="MobiDB-lite"/>
    </source>
</evidence>